<feature type="domain" description="EF-1-gamma C-terminal" evidence="7">
    <location>
        <begin position="348"/>
        <end position="507"/>
    </location>
</feature>
<dbReference type="OrthoDB" id="249703at2759"/>
<dbReference type="Pfam" id="PF02798">
    <property type="entry name" value="GST_N"/>
    <property type="match status" value="2"/>
</dbReference>
<name>A0A0K8VKL0_BACLA</name>
<dbReference type="AlphaFoldDB" id="A0A0K8VKL0"/>
<feature type="region of interest" description="Disordered" evidence="6">
    <location>
        <begin position="307"/>
        <end position="335"/>
    </location>
</feature>
<gene>
    <name evidence="10" type="primary">Ef1gamma_1</name>
    <name evidence="10" type="ORF">c0_g1_i1</name>
</gene>
<dbReference type="PANTHER" id="PTHR43986">
    <property type="entry name" value="ELONGATION FACTOR 1-GAMMA"/>
    <property type="match status" value="1"/>
</dbReference>
<dbReference type="EMBL" id="GDHF01012921">
    <property type="protein sequence ID" value="JAI39393.1"/>
    <property type="molecule type" value="Transcribed_RNA"/>
</dbReference>
<dbReference type="FunFam" id="3.30.70.1010:FF:000001">
    <property type="entry name" value="Elongation factor 1-gamma 1"/>
    <property type="match status" value="1"/>
</dbReference>
<evidence type="ECO:0000259" key="9">
    <source>
        <dbReference type="PROSITE" id="PS50405"/>
    </source>
</evidence>
<dbReference type="Pfam" id="PF00043">
    <property type="entry name" value="GST_C"/>
    <property type="match status" value="1"/>
</dbReference>
<dbReference type="FunFam" id="1.20.1050.10:FF:000006">
    <property type="entry name" value="Elongation factor 1 gamma"/>
    <property type="match status" value="1"/>
</dbReference>
<dbReference type="SUPFAM" id="SSF52833">
    <property type="entry name" value="Thioredoxin-like"/>
    <property type="match status" value="1"/>
</dbReference>
<proteinExistence type="predicted"/>
<dbReference type="PROSITE" id="PS50404">
    <property type="entry name" value="GST_NTER"/>
    <property type="match status" value="1"/>
</dbReference>
<dbReference type="CDD" id="cd03181">
    <property type="entry name" value="GST_C_EF1Bgamma_like"/>
    <property type="match status" value="1"/>
</dbReference>
<dbReference type="PROSITE" id="PS50040">
    <property type="entry name" value="EF1G_C"/>
    <property type="match status" value="1"/>
</dbReference>
<feature type="non-terminal residue" evidence="10">
    <location>
        <position position="1"/>
    </location>
</feature>
<dbReference type="InterPro" id="IPR001662">
    <property type="entry name" value="EF1B_G_C"/>
</dbReference>
<dbReference type="SUPFAM" id="SSF89942">
    <property type="entry name" value="eEF1-gamma domain"/>
    <property type="match status" value="1"/>
</dbReference>
<dbReference type="InterPro" id="IPR004045">
    <property type="entry name" value="Glutathione_S-Trfase_N"/>
</dbReference>
<evidence type="ECO:0000259" key="7">
    <source>
        <dbReference type="PROSITE" id="PS50040"/>
    </source>
</evidence>
<sequence length="507" mass="57765">VIKMAAPKFCPIPSTDVNGGPATVTLPSLRQVEIMATGTLYTYPENFRAYKALIAAQYSGAQVKVAENFVFGETNKSAEFLKKFPSGKVTLIIAKKSFINKLYRPTCLESCVCTRHQYRIVTHTHFFYIQIFQVPAFETAEGKYLSESNAIAFYVANEQLRGGKCPLAQAEVLQWLSYADNEIVPASCSWVFPLLGIMPQQKNSTAKQDATAILNVLNNKLLNSTFLVGERITLADIVVFSSLLHLYQYVLEPKVRAEFGNVNRWFVTILNQPQVKAVVKNYTLCETALVFDPKKYAEFIGKTGGASDKKQQAKAKEEKKPKEEKKKEEKPKEELDAAEKALLAEPKSKDPFDAMPKGTFNFDDFKRSYSNEDESVSIPYFWQKFDPENYSIWFGEYKYNEELSKVFMSCNLITGMFQRLDKMRKQAFASVCLFGEDNNSSISGVWVWRGQDLAFTLSPDWQIDYDCYSWKKLDASSEETKKLVQQYFSWTGTDKDGRKFNQGKIFK</sequence>
<dbReference type="Gene3D" id="3.30.70.1010">
    <property type="entry name" value="Translation elongation factor EF1B, gamma chain, conserved domain"/>
    <property type="match status" value="1"/>
</dbReference>
<protein>
    <recommendedName>
        <fullName evidence="1">Elongation factor 1-gamma</fullName>
    </recommendedName>
    <alternativeName>
        <fullName evidence="4">eEF-1B gamma</fullName>
    </alternativeName>
</protein>
<keyword evidence="3 5" id="KW-0648">Protein biosynthesis</keyword>
<dbReference type="Pfam" id="PF00647">
    <property type="entry name" value="EF1G"/>
    <property type="match status" value="1"/>
</dbReference>
<dbReference type="CDD" id="cd03044">
    <property type="entry name" value="GST_N_EF1Bgamma"/>
    <property type="match status" value="1"/>
</dbReference>
<dbReference type="GO" id="GO:0003746">
    <property type="term" value="F:translation elongation factor activity"/>
    <property type="evidence" value="ECO:0007669"/>
    <property type="project" value="UniProtKB-UniRule"/>
</dbReference>
<evidence type="ECO:0000259" key="8">
    <source>
        <dbReference type="PROSITE" id="PS50404"/>
    </source>
</evidence>
<dbReference type="Gene3D" id="3.40.30.10">
    <property type="entry name" value="Glutaredoxin"/>
    <property type="match status" value="1"/>
</dbReference>
<evidence type="ECO:0000256" key="3">
    <source>
        <dbReference type="ARBA" id="ARBA00022917"/>
    </source>
</evidence>
<dbReference type="FunFam" id="3.40.30.10:FF:000233">
    <property type="entry name" value="Elongation factor 1-gamma"/>
    <property type="match status" value="1"/>
</dbReference>
<dbReference type="SUPFAM" id="SSF47616">
    <property type="entry name" value="GST C-terminal domain-like"/>
    <property type="match status" value="1"/>
</dbReference>
<dbReference type="PANTHER" id="PTHR43986:SF1">
    <property type="entry name" value="ELONGATION FACTOR 1-GAMMA"/>
    <property type="match status" value="1"/>
</dbReference>
<evidence type="ECO:0000256" key="1">
    <source>
        <dbReference type="ARBA" id="ARBA00022218"/>
    </source>
</evidence>
<evidence type="ECO:0000256" key="5">
    <source>
        <dbReference type="PROSITE-ProRule" id="PRU00519"/>
    </source>
</evidence>
<accession>A0A0K8VKL0</accession>
<dbReference type="GO" id="GO:0005737">
    <property type="term" value="C:cytoplasm"/>
    <property type="evidence" value="ECO:0007669"/>
    <property type="project" value="TreeGrafter"/>
</dbReference>
<reference evidence="10" key="1">
    <citation type="submission" date="2015-06" db="EMBL/GenBank/DDBJ databases">
        <authorList>
            <person name="Hoefler B.C."/>
            <person name="Straight P.D."/>
        </authorList>
    </citation>
    <scope>NUCLEOTIDE SEQUENCE</scope>
</reference>
<dbReference type="Gene3D" id="1.20.1050.10">
    <property type="match status" value="1"/>
</dbReference>
<dbReference type="InterPro" id="IPR036249">
    <property type="entry name" value="Thioredoxin-like_sf"/>
</dbReference>
<dbReference type="InterPro" id="IPR050802">
    <property type="entry name" value="EF-GSTs"/>
</dbReference>
<dbReference type="GO" id="GO:0005634">
    <property type="term" value="C:nucleus"/>
    <property type="evidence" value="ECO:0007669"/>
    <property type="project" value="TreeGrafter"/>
</dbReference>
<dbReference type="InterPro" id="IPR036282">
    <property type="entry name" value="Glutathione-S-Trfase_C_sf"/>
</dbReference>
<keyword evidence="2 5" id="KW-0251">Elongation factor</keyword>
<feature type="domain" description="GST N-terminal" evidence="8">
    <location>
        <begin position="36"/>
        <end position="163"/>
    </location>
</feature>
<dbReference type="InterPro" id="IPR004046">
    <property type="entry name" value="GST_C"/>
</dbReference>
<evidence type="ECO:0000256" key="4">
    <source>
        <dbReference type="ARBA" id="ARBA00030426"/>
    </source>
</evidence>
<dbReference type="InterPro" id="IPR010987">
    <property type="entry name" value="Glutathione-S-Trfase_C-like"/>
</dbReference>
<evidence type="ECO:0000256" key="2">
    <source>
        <dbReference type="ARBA" id="ARBA00022768"/>
    </source>
</evidence>
<dbReference type="PROSITE" id="PS50405">
    <property type="entry name" value="GST_CTER"/>
    <property type="match status" value="1"/>
</dbReference>
<dbReference type="SMART" id="SM01183">
    <property type="entry name" value="EF1G"/>
    <property type="match status" value="1"/>
</dbReference>
<dbReference type="InterPro" id="IPR036433">
    <property type="entry name" value="EF1B_G_C_sf"/>
</dbReference>
<evidence type="ECO:0000313" key="10">
    <source>
        <dbReference type="EMBL" id="JAI39393.1"/>
    </source>
</evidence>
<feature type="domain" description="GST C-terminal" evidence="9">
    <location>
        <begin position="165"/>
        <end position="297"/>
    </location>
</feature>
<organism evidence="10">
    <name type="scientific">Bactrocera latifrons</name>
    <name type="common">Malaysian fruit fly</name>
    <name type="synonym">Chaetodacus latifrons</name>
    <dbReference type="NCBI Taxonomy" id="174628"/>
    <lineage>
        <taxon>Eukaryota</taxon>
        <taxon>Metazoa</taxon>
        <taxon>Ecdysozoa</taxon>
        <taxon>Arthropoda</taxon>
        <taxon>Hexapoda</taxon>
        <taxon>Insecta</taxon>
        <taxon>Pterygota</taxon>
        <taxon>Neoptera</taxon>
        <taxon>Endopterygota</taxon>
        <taxon>Diptera</taxon>
        <taxon>Brachycera</taxon>
        <taxon>Muscomorpha</taxon>
        <taxon>Tephritoidea</taxon>
        <taxon>Tephritidae</taxon>
        <taxon>Bactrocera</taxon>
        <taxon>Bactrocera</taxon>
    </lineage>
</organism>
<evidence type="ECO:0000256" key="6">
    <source>
        <dbReference type="SAM" id="MobiDB-lite"/>
    </source>
</evidence>